<sequence length="148" mass="16719">MGEIKSEKEFLELLPELAQNNYELGILNKAVKNDKELIKQYMLTEDIESAEADGWQVTCSSTTKSSMDETMLVSIIQDLIKDAKGSDKEALQTLIVMKPTINEDLLEDLIYNKQLDAEVVKPAIVESVSYTLRFKKSKKKASKSRKNS</sequence>
<reference evidence="1" key="1">
    <citation type="journal article" date="2021" name="Proc. Natl. Acad. Sci. U.S.A.">
        <title>A Catalog of Tens of Thousands of Viruses from Human Metagenomes Reveals Hidden Associations with Chronic Diseases.</title>
        <authorList>
            <person name="Tisza M.J."/>
            <person name="Buck C.B."/>
        </authorList>
    </citation>
    <scope>NUCLEOTIDE SEQUENCE</scope>
    <source>
        <strain evidence="1">CtaDn21</strain>
    </source>
</reference>
<name>A0A8S5UV42_9CAUD</name>
<evidence type="ECO:0000313" key="1">
    <source>
        <dbReference type="EMBL" id="DAF98300.1"/>
    </source>
</evidence>
<proteinExistence type="predicted"/>
<dbReference type="EMBL" id="BK016144">
    <property type="protein sequence ID" value="DAF98300.1"/>
    <property type="molecule type" value="Genomic_DNA"/>
</dbReference>
<accession>A0A8S5UV42</accession>
<organism evidence="1">
    <name type="scientific">Siphoviridae sp. ctaDn21</name>
    <dbReference type="NCBI Taxonomy" id="2825563"/>
    <lineage>
        <taxon>Viruses</taxon>
        <taxon>Duplodnaviria</taxon>
        <taxon>Heunggongvirae</taxon>
        <taxon>Uroviricota</taxon>
        <taxon>Caudoviricetes</taxon>
    </lineage>
</organism>
<protein>
    <submittedName>
        <fullName evidence="1">Uncharacterized protein</fullName>
    </submittedName>
</protein>